<evidence type="ECO:0008006" key="4">
    <source>
        <dbReference type="Google" id="ProtNLM"/>
    </source>
</evidence>
<reference evidence="2 3" key="1">
    <citation type="journal article" date="2017" name="Infect. Genet. Evol.">
        <title>Comparative genome analysis of fish pathogen Flavobacterium columnare reveals extensive sequence diversity within the species.</title>
        <authorList>
            <person name="Kayansamruaj P."/>
            <person name="Dong H.T."/>
            <person name="Hirono I."/>
            <person name="Kondo H."/>
            <person name="Senapin S."/>
            <person name="Rodkhum C."/>
        </authorList>
    </citation>
    <scope>NUCLEOTIDE SEQUENCE [LARGE SCALE GENOMIC DNA]</scope>
    <source>
        <strain evidence="2 3">1214</strain>
    </source>
</reference>
<evidence type="ECO:0000256" key="1">
    <source>
        <dbReference type="SAM" id="SignalP"/>
    </source>
</evidence>
<accession>A0A246G8E6</accession>
<keyword evidence="1" id="KW-0732">Signal</keyword>
<organism evidence="2 3">
    <name type="scientific">Flavobacterium columnare</name>
    <dbReference type="NCBI Taxonomy" id="996"/>
    <lineage>
        <taxon>Bacteria</taxon>
        <taxon>Pseudomonadati</taxon>
        <taxon>Bacteroidota</taxon>
        <taxon>Flavobacteriia</taxon>
        <taxon>Flavobacteriales</taxon>
        <taxon>Flavobacteriaceae</taxon>
        <taxon>Flavobacterium</taxon>
    </lineage>
</organism>
<dbReference type="AlphaFoldDB" id="A0A246G8E6"/>
<feature type="chain" id="PRO_5012964495" description="DUF3575 domain-containing protein" evidence="1">
    <location>
        <begin position="18"/>
        <end position="228"/>
    </location>
</feature>
<sequence>MKRITLILLFICGGIFAQEQTTGKIKVYTPTSSVAKKVADTYKWVVKTDVFAYLGSEFPVIFEYRVAPKLSIEGSAGLTYSMYENFSVANIDKKLEGTKLSTNPSTGTAFRAGFKYYPSADYDALEGWGFGVQLFSKIINRETTTTDYSYSNIKTNSYNKTGVELTISKQLFSDSNIAYETIFGVGFVNLTEKYNTVSYSSTNPQLNEEVVKSTFPNIHLGLRIGFGN</sequence>
<name>A0A246G8E6_9FLAO</name>
<protein>
    <recommendedName>
        <fullName evidence="4">DUF3575 domain-containing protein</fullName>
    </recommendedName>
</protein>
<evidence type="ECO:0000313" key="2">
    <source>
        <dbReference type="EMBL" id="OWP75169.1"/>
    </source>
</evidence>
<evidence type="ECO:0000313" key="3">
    <source>
        <dbReference type="Proteomes" id="UP000198034"/>
    </source>
</evidence>
<feature type="signal peptide" evidence="1">
    <location>
        <begin position="1"/>
        <end position="17"/>
    </location>
</feature>
<proteinExistence type="predicted"/>
<comment type="caution">
    <text evidence="2">The sequence shown here is derived from an EMBL/GenBank/DDBJ whole genome shotgun (WGS) entry which is preliminary data.</text>
</comment>
<gene>
    <name evidence="2" type="ORF">BWK62_12575</name>
</gene>
<dbReference type="EMBL" id="MTCY01000046">
    <property type="protein sequence ID" value="OWP75169.1"/>
    <property type="molecule type" value="Genomic_DNA"/>
</dbReference>
<dbReference type="Proteomes" id="UP000198034">
    <property type="component" value="Unassembled WGS sequence"/>
</dbReference>